<keyword evidence="2" id="KW-1185">Reference proteome</keyword>
<dbReference type="AlphaFoldDB" id="A0A3M7QBR9"/>
<reference evidence="1 2" key="1">
    <citation type="journal article" date="2018" name="Sci. Rep.">
        <title>Genomic signatures of local adaptation to the degree of environmental predictability in rotifers.</title>
        <authorList>
            <person name="Franch-Gras L."/>
            <person name="Hahn C."/>
            <person name="Garcia-Roger E.M."/>
            <person name="Carmona M.J."/>
            <person name="Serra M."/>
            <person name="Gomez A."/>
        </authorList>
    </citation>
    <scope>NUCLEOTIDE SEQUENCE [LARGE SCALE GENOMIC DNA]</scope>
    <source>
        <strain evidence="1">HYR1</strain>
    </source>
</reference>
<dbReference type="EMBL" id="REGN01006689">
    <property type="protein sequence ID" value="RNA08604.1"/>
    <property type="molecule type" value="Genomic_DNA"/>
</dbReference>
<feature type="non-terminal residue" evidence="1">
    <location>
        <position position="1"/>
    </location>
</feature>
<dbReference type="Proteomes" id="UP000276133">
    <property type="component" value="Unassembled WGS sequence"/>
</dbReference>
<organism evidence="1 2">
    <name type="scientific">Brachionus plicatilis</name>
    <name type="common">Marine rotifer</name>
    <name type="synonym">Brachionus muelleri</name>
    <dbReference type="NCBI Taxonomy" id="10195"/>
    <lineage>
        <taxon>Eukaryota</taxon>
        <taxon>Metazoa</taxon>
        <taxon>Spiralia</taxon>
        <taxon>Gnathifera</taxon>
        <taxon>Rotifera</taxon>
        <taxon>Eurotatoria</taxon>
        <taxon>Monogononta</taxon>
        <taxon>Pseudotrocha</taxon>
        <taxon>Ploima</taxon>
        <taxon>Brachionidae</taxon>
        <taxon>Brachionus</taxon>
    </lineage>
</organism>
<evidence type="ECO:0000313" key="1">
    <source>
        <dbReference type="EMBL" id="RNA08604.1"/>
    </source>
</evidence>
<gene>
    <name evidence="1" type="ORF">BpHYR1_034725</name>
</gene>
<evidence type="ECO:0000313" key="2">
    <source>
        <dbReference type="Proteomes" id="UP000276133"/>
    </source>
</evidence>
<proteinExistence type="predicted"/>
<accession>A0A3M7QBR9</accession>
<comment type="caution">
    <text evidence="1">The sequence shown here is derived from an EMBL/GenBank/DDBJ whole genome shotgun (WGS) entry which is preliminary data.</text>
</comment>
<name>A0A3M7QBR9_BRAPC</name>
<protein>
    <submittedName>
        <fullName evidence="1">Uncharacterized protein</fullName>
    </submittedName>
</protein>
<sequence length="71" mass="8531">QQTANKDNIIQLSDYWVVNIVFDQLRIHRQPIDNEYRKLIILQKSFIGLCLFDKIARYHICFSDNNVLKYS</sequence>